<accession>A0AAE8UB93</accession>
<protein>
    <submittedName>
        <fullName evidence="1">Uncharacterized protein</fullName>
    </submittedName>
</protein>
<sequence length="69" mass="7646">MHNFLLIFCTVSLSHRCIAGKIHTFGWGHDAESRPIFQGKAVALPEVMMKSAHLGACWDAVSQVDCMED</sequence>
<proteinExistence type="predicted"/>
<evidence type="ECO:0000313" key="2">
    <source>
        <dbReference type="Proteomes" id="UP000291623"/>
    </source>
</evidence>
<comment type="caution">
    <text evidence="1">The sequence shown here is derived from an EMBL/GenBank/DDBJ whole genome shotgun (WGS) entry which is preliminary data.</text>
</comment>
<reference evidence="1 2" key="1">
    <citation type="submission" date="2019-02" db="EMBL/GenBank/DDBJ databases">
        <title>The draft genome of Enterobacter spp. strains.</title>
        <authorList>
            <person name="Wang C."/>
            <person name="Feng Y."/>
            <person name="Zong Z."/>
        </authorList>
    </citation>
    <scope>NUCLEOTIDE SEQUENCE [LARGE SCALE GENOMIC DNA]</scope>
    <source>
        <strain evidence="1 2">WCHEQ120003</strain>
    </source>
</reference>
<dbReference type="EMBL" id="SJON01000012">
    <property type="protein sequence ID" value="TCB84681.1"/>
    <property type="molecule type" value="Genomic_DNA"/>
</dbReference>
<dbReference type="AlphaFoldDB" id="A0AAE8UB93"/>
<organism evidence="1 2">
    <name type="scientific">Enterobacter quasihormaechei</name>
    <dbReference type="NCBI Taxonomy" id="2529382"/>
    <lineage>
        <taxon>Bacteria</taxon>
        <taxon>Pseudomonadati</taxon>
        <taxon>Pseudomonadota</taxon>
        <taxon>Gammaproteobacteria</taxon>
        <taxon>Enterobacterales</taxon>
        <taxon>Enterobacteriaceae</taxon>
        <taxon>Enterobacter</taxon>
    </lineage>
</organism>
<evidence type="ECO:0000313" key="1">
    <source>
        <dbReference type="EMBL" id="TCB84681.1"/>
    </source>
</evidence>
<dbReference type="Proteomes" id="UP000291623">
    <property type="component" value="Unassembled WGS sequence"/>
</dbReference>
<gene>
    <name evidence="1" type="ORF">E0L16_15775</name>
</gene>
<name>A0AAE8UB93_9ENTR</name>